<dbReference type="SUPFAM" id="SSF48439">
    <property type="entry name" value="Protein prenylyltransferase"/>
    <property type="match status" value="1"/>
</dbReference>
<evidence type="ECO:0000256" key="4">
    <source>
        <dbReference type="ARBA" id="ARBA00012702"/>
    </source>
</evidence>
<evidence type="ECO:0000256" key="13">
    <source>
        <dbReference type="ARBA" id="ARBA00043219"/>
    </source>
</evidence>
<name>A0AAN6G7B3_9BASI</name>
<feature type="compositionally biased region" description="Low complexity" evidence="14">
    <location>
        <begin position="442"/>
        <end position="457"/>
    </location>
</feature>
<keyword evidence="5" id="KW-0637">Prenyltransferase</keyword>
<protein>
    <recommendedName>
        <fullName evidence="9">Protein farnesyltransferase/geranylgeranyltransferase type-1 subunit alpha</fullName>
        <ecNumber evidence="4">2.5.1.58</ecNumber>
        <ecNumber evidence="3">2.5.1.59</ecNumber>
    </recommendedName>
    <alternativeName>
        <fullName evidence="12">CAAX farnesyltransferase subunit alpha</fullName>
    </alternativeName>
    <alternativeName>
        <fullName evidence="11">FTase-alpha</fullName>
    </alternativeName>
    <alternativeName>
        <fullName evidence="10">Ras proteins prenyltransferase subunit alpha</fullName>
    </alternativeName>
    <alternativeName>
        <fullName evidence="13">Type I protein geranyl-geranyltransferase subunit alpha</fullName>
    </alternativeName>
</protein>
<dbReference type="PANTHER" id="PTHR11129:SF1">
    <property type="entry name" value="PROTEIN FARNESYLTRANSFERASE_GERANYLGERANYLTRANSFERASE TYPE-1 SUBUNIT ALPHA"/>
    <property type="match status" value="1"/>
</dbReference>
<proteinExistence type="inferred from homology"/>
<feature type="region of interest" description="Disordered" evidence="14">
    <location>
        <begin position="434"/>
        <end position="457"/>
    </location>
</feature>
<evidence type="ECO:0000256" key="8">
    <source>
        <dbReference type="ARBA" id="ARBA00022842"/>
    </source>
</evidence>
<feature type="region of interest" description="Disordered" evidence="14">
    <location>
        <begin position="183"/>
        <end position="208"/>
    </location>
</feature>
<dbReference type="Gene3D" id="1.25.40.120">
    <property type="entry name" value="Protein prenylyltransferase"/>
    <property type="match status" value="1"/>
</dbReference>
<evidence type="ECO:0000256" key="7">
    <source>
        <dbReference type="ARBA" id="ARBA00022737"/>
    </source>
</evidence>
<evidence type="ECO:0000313" key="15">
    <source>
        <dbReference type="EMBL" id="KAK0522634.1"/>
    </source>
</evidence>
<dbReference type="GO" id="GO:0005953">
    <property type="term" value="C:CAAX-protein geranylgeranyltransferase complex"/>
    <property type="evidence" value="ECO:0007669"/>
    <property type="project" value="TreeGrafter"/>
</dbReference>
<reference evidence="15" key="1">
    <citation type="journal article" date="2023" name="PhytoFront">
        <title>Draft Genome Resources of Seven Strains of Tilletia horrida, Causal Agent of Kernel Smut of Rice.</title>
        <authorList>
            <person name="Khanal S."/>
            <person name="Antony Babu S."/>
            <person name="Zhou X.G."/>
        </authorList>
    </citation>
    <scope>NUCLEOTIDE SEQUENCE</scope>
    <source>
        <strain evidence="15">TX3</strain>
    </source>
</reference>
<dbReference type="PROSITE" id="PS51147">
    <property type="entry name" value="PFTA"/>
    <property type="match status" value="4"/>
</dbReference>
<dbReference type="InterPro" id="IPR002088">
    <property type="entry name" value="Prenyl_trans_a"/>
</dbReference>
<evidence type="ECO:0000256" key="10">
    <source>
        <dbReference type="ARBA" id="ARBA00041392"/>
    </source>
</evidence>
<dbReference type="GO" id="GO:0005965">
    <property type="term" value="C:protein farnesyltransferase complex"/>
    <property type="evidence" value="ECO:0007669"/>
    <property type="project" value="TreeGrafter"/>
</dbReference>
<feature type="region of interest" description="Disordered" evidence="14">
    <location>
        <begin position="255"/>
        <end position="278"/>
    </location>
</feature>
<sequence length="457" mass="49462">MPMDTLGALPFDATAPIWADIEPVAQEETDTPLCPILYADEYSRAMDLLRALMRTHEHSPRALALTEHLVRLNPSNYTVWDFRAQVLEALHRQEEEGGGGGQKGPGKLLEAELGLLDDMAVRSMKNYQVWQQRKRIVALLGDPSRELSFTATVLANDAKNYHTWVYRQWVLCYFGGLPSTSSLAGSSTAAAPPPSGADKGKGKGKGQGEYAQLWDGELEFTDALLEEDVRNNSAWNHRFFVLFASGRARAGVVRAPSSSASSSGADAAGSAPGPEAEAEAEAEWVRREAGYAKAKIALTPNNASAWNYLRGILRLNSTSSTRPLSTPNTASFALSLIPSHAEAAASPQIDAGGRTSWLALEWLLDVEEERARTFRDGEGEVEAETLEISKNVHTILQRLLIADPMRKRYWHYKAERILGALALGPSSSAPASTWLRAESEAEAPPTAPAAAAAAVAT</sequence>
<feature type="compositionally biased region" description="Low complexity" evidence="14">
    <location>
        <begin position="255"/>
        <end position="275"/>
    </location>
</feature>
<dbReference type="EC" id="2.5.1.59" evidence="3"/>
<dbReference type="Pfam" id="PF01239">
    <property type="entry name" value="PPTA"/>
    <property type="match status" value="5"/>
</dbReference>
<organism evidence="15 16">
    <name type="scientific">Tilletia horrida</name>
    <dbReference type="NCBI Taxonomy" id="155126"/>
    <lineage>
        <taxon>Eukaryota</taxon>
        <taxon>Fungi</taxon>
        <taxon>Dikarya</taxon>
        <taxon>Basidiomycota</taxon>
        <taxon>Ustilaginomycotina</taxon>
        <taxon>Exobasidiomycetes</taxon>
        <taxon>Tilletiales</taxon>
        <taxon>Tilletiaceae</taxon>
        <taxon>Tilletia</taxon>
    </lineage>
</organism>
<evidence type="ECO:0000256" key="6">
    <source>
        <dbReference type="ARBA" id="ARBA00022679"/>
    </source>
</evidence>
<evidence type="ECO:0000256" key="3">
    <source>
        <dbReference type="ARBA" id="ARBA00012700"/>
    </source>
</evidence>
<comment type="cofactor">
    <cofactor evidence="1">
        <name>Mg(2+)</name>
        <dbReference type="ChEBI" id="CHEBI:18420"/>
    </cofactor>
</comment>
<evidence type="ECO:0000256" key="12">
    <source>
        <dbReference type="ARBA" id="ARBA00043086"/>
    </source>
</evidence>
<keyword evidence="16" id="KW-1185">Reference proteome</keyword>
<evidence type="ECO:0000256" key="9">
    <source>
        <dbReference type="ARBA" id="ARBA00040965"/>
    </source>
</evidence>
<dbReference type="Proteomes" id="UP001176521">
    <property type="component" value="Unassembled WGS sequence"/>
</dbReference>
<evidence type="ECO:0000256" key="1">
    <source>
        <dbReference type="ARBA" id="ARBA00001946"/>
    </source>
</evidence>
<dbReference type="PANTHER" id="PTHR11129">
    <property type="entry name" value="PROTEIN FARNESYLTRANSFERASE ALPHA SUBUNIT/RAB GERANYLGERANYL TRANSFERASE ALPHA SUBUNIT"/>
    <property type="match status" value="1"/>
</dbReference>
<evidence type="ECO:0000256" key="11">
    <source>
        <dbReference type="ARBA" id="ARBA00042436"/>
    </source>
</evidence>
<gene>
    <name evidence="15" type="primary">RAM2</name>
    <name evidence="15" type="ORF">OC842_006407</name>
</gene>
<keyword evidence="7" id="KW-0677">Repeat</keyword>
<accession>A0AAN6G7B3</accession>
<evidence type="ECO:0000256" key="2">
    <source>
        <dbReference type="ARBA" id="ARBA00006734"/>
    </source>
</evidence>
<dbReference type="EMBL" id="JAPDMQ010000572">
    <property type="protein sequence ID" value="KAK0522634.1"/>
    <property type="molecule type" value="Genomic_DNA"/>
</dbReference>
<keyword evidence="6 15" id="KW-0808">Transferase</keyword>
<dbReference type="GO" id="GO:0004660">
    <property type="term" value="F:protein farnesyltransferase activity"/>
    <property type="evidence" value="ECO:0007669"/>
    <property type="project" value="UniProtKB-EC"/>
</dbReference>
<comment type="caution">
    <text evidence="15">The sequence shown here is derived from an EMBL/GenBank/DDBJ whole genome shotgun (WGS) entry which is preliminary data.</text>
</comment>
<comment type="similarity">
    <text evidence="2">Belongs to the protein prenyltransferase subunit alpha family.</text>
</comment>
<dbReference type="GO" id="GO:0004662">
    <property type="term" value="F:CAAX-protein geranylgeranyltransferase activity"/>
    <property type="evidence" value="ECO:0007669"/>
    <property type="project" value="UniProtKB-EC"/>
</dbReference>
<evidence type="ECO:0000256" key="5">
    <source>
        <dbReference type="ARBA" id="ARBA00022602"/>
    </source>
</evidence>
<evidence type="ECO:0000313" key="16">
    <source>
        <dbReference type="Proteomes" id="UP001176521"/>
    </source>
</evidence>
<dbReference type="AlphaFoldDB" id="A0AAN6G7B3"/>
<evidence type="ECO:0000256" key="14">
    <source>
        <dbReference type="SAM" id="MobiDB-lite"/>
    </source>
</evidence>
<keyword evidence="8" id="KW-0460">Magnesium</keyword>
<dbReference type="EC" id="2.5.1.58" evidence="4"/>